<dbReference type="AlphaFoldDB" id="W9RG34"/>
<evidence type="ECO:0000313" key="3">
    <source>
        <dbReference type="Proteomes" id="UP000030645"/>
    </source>
</evidence>
<organism evidence="2 3">
    <name type="scientific">Morus notabilis</name>
    <dbReference type="NCBI Taxonomy" id="981085"/>
    <lineage>
        <taxon>Eukaryota</taxon>
        <taxon>Viridiplantae</taxon>
        <taxon>Streptophyta</taxon>
        <taxon>Embryophyta</taxon>
        <taxon>Tracheophyta</taxon>
        <taxon>Spermatophyta</taxon>
        <taxon>Magnoliopsida</taxon>
        <taxon>eudicotyledons</taxon>
        <taxon>Gunneridae</taxon>
        <taxon>Pentapetalae</taxon>
        <taxon>rosids</taxon>
        <taxon>fabids</taxon>
        <taxon>Rosales</taxon>
        <taxon>Moraceae</taxon>
        <taxon>Moreae</taxon>
        <taxon>Morus</taxon>
    </lineage>
</organism>
<reference evidence="3" key="1">
    <citation type="submission" date="2013-01" db="EMBL/GenBank/DDBJ databases">
        <title>Draft Genome Sequence of a Mulberry Tree, Morus notabilis C.K. Schneid.</title>
        <authorList>
            <person name="He N."/>
            <person name="Zhao S."/>
        </authorList>
    </citation>
    <scope>NUCLEOTIDE SEQUENCE</scope>
</reference>
<protein>
    <submittedName>
        <fullName evidence="2">Uncharacterized protein</fullName>
    </submittedName>
</protein>
<feature type="compositionally biased region" description="Polar residues" evidence="1">
    <location>
        <begin position="91"/>
        <end position="103"/>
    </location>
</feature>
<keyword evidence="3" id="KW-1185">Reference proteome</keyword>
<accession>W9RG34</accession>
<dbReference type="Proteomes" id="UP000030645">
    <property type="component" value="Unassembled WGS sequence"/>
</dbReference>
<name>W9RG34_9ROSA</name>
<sequence>MKVMGIDAILGAEWFKPLGKIEWDFARQTMAFHVGDKRVLLTGGLGSEVRAVRGSTLLKSAQQGGEESVLFYLKMSDEGTSMEDNKVDGTNGRNSSRQSLQTQ</sequence>
<evidence type="ECO:0000313" key="2">
    <source>
        <dbReference type="EMBL" id="EXB75589.1"/>
    </source>
</evidence>
<dbReference type="EMBL" id="KE344683">
    <property type="protein sequence ID" value="EXB75589.1"/>
    <property type="molecule type" value="Genomic_DNA"/>
</dbReference>
<proteinExistence type="predicted"/>
<gene>
    <name evidence="2" type="ORF">L484_026064</name>
</gene>
<feature type="region of interest" description="Disordered" evidence="1">
    <location>
        <begin position="80"/>
        <end position="103"/>
    </location>
</feature>
<evidence type="ECO:0000256" key="1">
    <source>
        <dbReference type="SAM" id="MobiDB-lite"/>
    </source>
</evidence>